<evidence type="ECO:0000313" key="2">
    <source>
        <dbReference type="Proteomes" id="UP000215433"/>
    </source>
</evidence>
<proteinExistence type="predicted"/>
<dbReference type="Pfam" id="PF10711">
    <property type="entry name" value="DUF2513"/>
    <property type="match status" value="1"/>
</dbReference>
<name>A0A229W055_9BIFI</name>
<evidence type="ECO:0008006" key="3">
    <source>
        <dbReference type="Google" id="ProtNLM"/>
    </source>
</evidence>
<dbReference type="Proteomes" id="UP000215433">
    <property type="component" value="Unassembled WGS sequence"/>
</dbReference>
<dbReference type="InterPro" id="IPR019650">
    <property type="entry name" value="DUF2513"/>
</dbReference>
<reference evidence="1 2" key="1">
    <citation type="submission" date="2017-05" db="EMBL/GenBank/DDBJ databases">
        <title>Bifidobacterium vansinderenii sp. nov.</title>
        <authorList>
            <person name="Lugli G.A."/>
            <person name="Duranti S."/>
            <person name="Mangifesta M."/>
        </authorList>
    </citation>
    <scope>NUCLEOTIDE SEQUENCE [LARGE SCALE GENOMIC DNA]</scope>
    <source>
        <strain evidence="1 2">Tam10B</strain>
    </source>
</reference>
<dbReference type="EMBL" id="NEWD01000004">
    <property type="protein sequence ID" value="OXN01222.1"/>
    <property type="molecule type" value="Genomic_DNA"/>
</dbReference>
<sequence>MRRDLDLVRTILKTCADSPEPVGARVFVDDTHSFDLVAYHVQIMQSAGLIEANIIRTFDGGIVRADILSLTWEGNDFLDAVRSDTIWSKTKQKIATTVGSVAFELVKTVATRFASQALGL</sequence>
<accession>A0A229W055</accession>
<keyword evidence="2" id="KW-1185">Reference proteome</keyword>
<protein>
    <recommendedName>
        <fullName evidence="3">DUF2513 domain-containing protein</fullName>
    </recommendedName>
</protein>
<gene>
    <name evidence="1" type="ORF">Tam10B_0222</name>
</gene>
<evidence type="ECO:0000313" key="1">
    <source>
        <dbReference type="EMBL" id="OXN01222.1"/>
    </source>
</evidence>
<comment type="caution">
    <text evidence="1">The sequence shown here is derived from an EMBL/GenBank/DDBJ whole genome shotgun (WGS) entry which is preliminary data.</text>
</comment>
<organism evidence="1 2">
    <name type="scientific">Bifidobacterium vansinderenii</name>
    <dbReference type="NCBI Taxonomy" id="1984871"/>
    <lineage>
        <taxon>Bacteria</taxon>
        <taxon>Bacillati</taxon>
        <taxon>Actinomycetota</taxon>
        <taxon>Actinomycetes</taxon>
        <taxon>Bifidobacteriales</taxon>
        <taxon>Bifidobacteriaceae</taxon>
        <taxon>Bifidobacterium</taxon>
    </lineage>
</organism>
<dbReference type="RefSeq" id="WP_093959443.1">
    <property type="nucleotide sequence ID" value="NZ_NEWD01000004.1"/>
</dbReference>
<dbReference type="OrthoDB" id="6960201at2"/>
<dbReference type="AlphaFoldDB" id="A0A229W055"/>